<keyword evidence="1" id="KW-0732">Signal</keyword>
<protein>
    <recommendedName>
        <fullName evidence="2">F-box domain-containing protein</fullName>
    </recommendedName>
</protein>
<dbReference type="InterPro" id="IPR036047">
    <property type="entry name" value="F-box-like_dom_sf"/>
</dbReference>
<dbReference type="InterPro" id="IPR001810">
    <property type="entry name" value="F-box_dom"/>
</dbReference>
<dbReference type="EMBL" id="KZ110596">
    <property type="protein sequence ID" value="OSX62550.1"/>
    <property type="molecule type" value="Genomic_DNA"/>
</dbReference>
<dbReference type="RefSeq" id="XP_024339344.1">
    <property type="nucleotide sequence ID" value="XM_024485246.1"/>
</dbReference>
<keyword evidence="4" id="KW-1185">Reference proteome</keyword>
<dbReference type="OrthoDB" id="2447803at2759"/>
<feature type="domain" description="F-box" evidence="2">
    <location>
        <begin position="10"/>
        <end position="47"/>
    </location>
</feature>
<organism evidence="3 4">
    <name type="scientific">Postia placenta MAD-698-R-SB12</name>
    <dbReference type="NCBI Taxonomy" id="670580"/>
    <lineage>
        <taxon>Eukaryota</taxon>
        <taxon>Fungi</taxon>
        <taxon>Dikarya</taxon>
        <taxon>Basidiomycota</taxon>
        <taxon>Agaricomycotina</taxon>
        <taxon>Agaricomycetes</taxon>
        <taxon>Polyporales</taxon>
        <taxon>Adustoporiaceae</taxon>
        <taxon>Rhodonia</taxon>
    </lineage>
</organism>
<dbReference type="GeneID" id="36330195"/>
<dbReference type="SUPFAM" id="SSF81383">
    <property type="entry name" value="F-box domain"/>
    <property type="match status" value="1"/>
</dbReference>
<gene>
    <name evidence="3" type="ORF">POSPLADRAFT_1141011</name>
</gene>
<evidence type="ECO:0000313" key="4">
    <source>
        <dbReference type="Proteomes" id="UP000194127"/>
    </source>
</evidence>
<dbReference type="Proteomes" id="UP000194127">
    <property type="component" value="Unassembled WGS sequence"/>
</dbReference>
<accession>A0A1X6N217</accession>
<evidence type="ECO:0000259" key="2">
    <source>
        <dbReference type="Pfam" id="PF12937"/>
    </source>
</evidence>
<dbReference type="Pfam" id="PF12937">
    <property type="entry name" value="F-box-like"/>
    <property type="match status" value="1"/>
</dbReference>
<dbReference type="InterPro" id="IPR032675">
    <property type="entry name" value="LRR_dom_sf"/>
</dbReference>
<evidence type="ECO:0000256" key="1">
    <source>
        <dbReference type="SAM" id="SignalP"/>
    </source>
</evidence>
<feature type="signal peptide" evidence="1">
    <location>
        <begin position="1"/>
        <end position="28"/>
    </location>
</feature>
<dbReference type="Gene3D" id="3.80.10.10">
    <property type="entry name" value="Ribonuclease Inhibitor"/>
    <property type="match status" value="1"/>
</dbReference>
<dbReference type="AlphaFoldDB" id="A0A1X6N217"/>
<proteinExistence type="predicted"/>
<reference evidence="3 4" key="1">
    <citation type="submission" date="2017-04" db="EMBL/GenBank/DDBJ databases">
        <title>Genome Sequence of the Model Brown-Rot Fungus Postia placenta SB12.</title>
        <authorList>
            <consortium name="DOE Joint Genome Institute"/>
            <person name="Gaskell J."/>
            <person name="Kersten P."/>
            <person name="Larrondo L.F."/>
            <person name="Canessa P."/>
            <person name="Martinez D."/>
            <person name="Hibbett D."/>
            <person name="Schmoll M."/>
            <person name="Kubicek C.P."/>
            <person name="Martinez A.T."/>
            <person name="Yadav J."/>
            <person name="Master E."/>
            <person name="Magnuson J.K."/>
            <person name="James T."/>
            <person name="Yaver D."/>
            <person name="Berka R."/>
            <person name="Labutti K."/>
            <person name="Lipzen A."/>
            <person name="Aerts A."/>
            <person name="Barry K."/>
            <person name="Henrissat B."/>
            <person name="Blanchette R."/>
            <person name="Grigoriev I."/>
            <person name="Cullen D."/>
        </authorList>
    </citation>
    <scope>NUCLEOTIDE SEQUENCE [LARGE SCALE GENOMIC DNA]</scope>
    <source>
        <strain evidence="3 4">MAD-698-R-SB12</strain>
    </source>
</reference>
<name>A0A1X6N217_9APHY</name>
<evidence type="ECO:0000313" key="3">
    <source>
        <dbReference type="EMBL" id="OSX62550.1"/>
    </source>
</evidence>
<dbReference type="STRING" id="670580.A0A1X6N217"/>
<feature type="chain" id="PRO_5012304452" description="F-box domain-containing protein" evidence="1">
    <location>
        <begin position="29"/>
        <end position="480"/>
    </location>
</feature>
<sequence length="480" mass="54227">MSSLAPWNISELLLLIISFLDQQSLARAARVCRSWSHVALDALWRDVDDLPRLLALLCPYAKPSKLTTKYGGTISTYVSILTPHLTRLTLRLSTPIHLIEDDVVPFLLSLRKLQFFSISPYGLSTKVVEALSRLGYLKDVSLLPPGERGKGNRADVLGFQPLLKEGAFPATQRICFSADIPHATRLISSPFFPSQLSRLYIHVLSIAHADVLQQLFATIRDSCPMITDLRVDFMIHPHVPLSVPGWPLSERPNIATFRPLFDCRRITTFEFRWDYALNLTDGDMEEFAVAWPRLEHFLLNCEPIIEFNPPLATLAALLPFARHCPRLHTLGLYMDADSAPSDVPALPFVALRELMVGASNINDIDSVTLFLSKLCPLDCKLVAGVRWPDAYGTALDCAGILDERRPRMCEYWVLWTRVVEMLPVVIRARMQERSLRAEMQREVDRLALEKSEEAGRYRELQKELLAIRVQRTSANVASTS</sequence>